<dbReference type="EMBL" id="PDUG01000004">
    <property type="protein sequence ID" value="PIC33605.1"/>
    <property type="molecule type" value="Genomic_DNA"/>
</dbReference>
<dbReference type="AlphaFoldDB" id="A0A2G5U233"/>
<name>A0A2G5U233_9PELO</name>
<evidence type="ECO:0000313" key="2">
    <source>
        <dbReference type="Proteomes" id="UP000230233"/>
    </source>
</evidence>
<proteinExistence type="predicted"/>
<keyword evidence="2" id="KW-1185">Reference proteome</keyword>
<gene>
    <name evidence="1" type="primary">Cnig_chr_IV.g13524</name>
    <name evidence="1" type="ORF">B9Z55_013524</name>
</gene>
<reference evidence="2" key="1">
    <citation type="submission" date="2017-10" db="EMBL/GenBank/DDBJ databases">
        <title>Rapid genome shrinkage in a self-fertile nematode reveals novel sperm competition proteins.</title>
        <authorList>
            <person name="Yin D."/>
            <person name="Schwarz E.M."/>
            <person name="Thomas C.G."/>
            <person name="Felde R.L."/>
            <person name="Korf I.F."/>
            <person name="Cutter A.D."/>
            <person name="Schartner C.M."/>
            <person name="Ralston E.J."/>
            <person name="Meyer B.J."/>
            <person name="Haag E.S."/>
        </authorList>
    </citation>
    <scope>NUCLEOTIDE SEQUENCE [LARGE SCALE GENOMIC DNA]</scope>
    <source>
        <strain evidence="2">JU1422</strain>
    </source>
</reference>
<evidence type="ECO:0000313" key="1">
    <source>
        <dbReference type="EMBL" id="PIC33605.1"/>
    </source>
</evidence>
<sequence>MKGDAWTPAPTSKTSRTASRVHCRMGRICKRVAKIIKGQLGLRDRLQGLRRELRGYIAGWKGFLHE</sequence>
<organism evidence="1 2">
    <name type="scientific">Caenorhabditis nigoni</name>
    <dbReference type="NCBI Taxonomy" id="1611254"/>
    <lineage>
        <taxon>Eukaryota</taxon>
        <taxon>Metazoa</taxon>
        <taxon>Ecdysozoa</taxon>
        <taxon>Nematoda</taxon>
        <taxon>Chromadorea</taxon>
        <taxon>Rhabditida</taxon>
        <taxon>Rhabditina</taxon>
        <taxon>Rhabditomorpha</taxon>
        <taxon>Rhabditoidea</taxon>
        <taxon>Rhabditidae</taxon>
        <taxon>Peloderinae</taxon>
        <taxon>Caenorhabditis</taxon>
    </lineage>
</organism>
<comment type="caution">
    <text evidence="1">The sequence shown here is derived from an EMBL/GenBank/DDBJ whole genome shotgun (WGS) entry which is preliminary data.</text>
</comment>
<accession>A0A2G5U233</accession>
<protein>
    <submittedName>
        <fullName evidence="1">Uncharacterized protein</fullName>
    </submittedName>
</protein>
<dbReference type="Proteomes" id="UP000230233">
    <property type="component" value="Chromosome IV"/>
</dbReference>